<organism evidence="1 2">
    <name type="scientific">Gossypium barbadense</name>
    <name type="common">Sea Island cotton</name>
    <name type="synonym">Hibiscus barbadensis</name>
    <dbReference type="NCBI Taxonomy" id="3634"/>
    <lineage>
        <taxon>Eukaryota</taxon>
        <taxon>Viridiplantae</taxon>
        <taxon>Streptophyta</taxon>
        <taxon>Embryophyta</taxon>
        <taxon>Tracheophyta</taxon>
        <taxon>Spermatophyta</taxon>
        <taxon>Magnoliopsida</taxon>
        <taxon>eudicotyledons</taxon>
        <taxon>Gunneridae</taxon>
        <taxon>Pentapetalae</taxon>
        <taxon>rosids</taxon>
        <taxon>malvids</taxon>
        <taxon>Malvales</taxon>
        <taxon>Malvaceae</taxon>
        <taxon>Malvoideae</taxon>
        <taxon>Gossypium</taxon>
    </lineage>
</organism>
<gene>
    <name evidence="1" type="ORF">GOBAR_AA27074</name>
</gene>
<dbReference type="Proteomes" id="UP000239757">
    <property type="component" value="Unassembled WGS sequence"/>
</dbReference>
<evidence type="ECO:0000313" key="1">
    <source>
        <dbReference type="EMBL" id="PPR93608.1"/>
    </source>
</evidence>
<evidence type="ECO:0000313" key="2">
    <source>
        <dbReference type="Proteomes" id="UP000239757"/>
    </source>
</evidence>
<protein>
    <submittedName>
        <fullName evidence="1">Uncharacterized protein</fullName>
    </submittedName>
</protein>
<proteinExistence type="predicted"/>
<name>A0A2P5WRA0_GOSBA</name>
<dbReference type="EMBL" id="KZ666764">
    <property type="protein sequence ID" value="PPR93608.1"/>
    <property type="molecule type" value="Genomic_DNA"/>
</dbReference>
<accession>A0A2P5WRA0</accession>
<dbReference type="AlphaFoldDB" id="A0A2P5WRA0"/>
<sequence>MSMVLNSISGTKEGRNVLLKQLGLEGPSHSGGGRGKEAAMQFSYDFQAILSTLMNGFSRKRTESNTVKNLIGFGCLRHFDA</sequence>
<reference evidence="1 2" key="1">
    <citation type="submission" date="2015-01" db="EMBL/GenBank/DDBJ databases">
        <title>Genome of allotetraploid Gossypium barbadense reveals genomic plasticity and fiber elongation in cotton evolution.</title>
        <authorList>
            <person name="Chen X."/>
            <person name="Liu X."/>
            <person name="Zhao B."/>
            <person name="Zheng H."/>
            <person name="Hu Y."/>
            <person name="Lu G."/>
            <person name="Yang C."/>
            <person name="Chen J."/>
            <person name="Shan C."/>
            <person name="Zhang L."/>
            <person name="Zhou Y."/>
            <person name="Wang L."/>
            <person name="Guo W."/>
            <person name="Bai Y."/>
            <person name="Ruan J."/>
            <person name="Shangguan X."/>
            <person name="Mao Y."/>
            <person name="Jiang J."/>
            <person name="Zhu Y."/>
            <person name="Lei J."/>
            <person name="Kang H."/>
            <person name="Chen S."/>
            <person name="He X."/>
            <person name="Wang R."/>
            <person name="Wang Y."/>
            <person name="Chen J."/>
            <person name="Wang L."/>
            <person name="Yu S."/>
            <person name="Wang B."/>
            <person name="Wei J."/>
            <person name="Song S."/>
            <person name="Lu X."/>
            <person name="Gao Z."/>
            <person name="Gu W."/>
            <person name="Deng X."/>
            <person name="Ma D."/>
            <person name="Wang S."/>
            <person name="Liang W."/>
            <person name="Fang L."/>
            <person name="Cai C."/>
            <person name="Zhu X."/>
            <person name="Zhou B."/>
            <person name="Zhang Y."/>
            <person name="Chen Z."/>
            <person name="Xu S."/>
            <person name="Zhu R."/>
            <person name="Wang S."/>
            <person name="Zhang T."/>
            <person name="Zhao G."/>
        </authorList>
    </citation>
    <scope>NUCLEOTIDE SEQUENCE [LARGE SCALE GENOMIC DNA]</scope>
    <source>
        <strain evidence="2">cv. Xinhai21</strain>
        <tissue evidence="1">Leaf</tissue>
    </source>
</reference>